<dbReference type="Pfam" id="PF08569">
    <property type="entry name" value="Mo25"/>
    <property type="match status" value="1"/>
</dbReference>
<protein>
    <recommendedName>
        <fullName evidence="4">Centrosomal protein of 70 kDa</fullName>
    </recommendedName>
</protein>
<dbReference type="Proteomes" id="UP001189429">
    <property type="component" value="Unassembled WGS sequence"/>
</dbReference>
<dbReference type="PANTHER" id="PTHR10182:SF3">
    <property type="entry name" value="PROTEIN MO25"/>
    <property type="match status" value="1"/>
</dbReference>
<keyword evidence="3" id="KW-1185">Reference proteome</keyword>
<evidence type="ECO:0000313" key="3">
    <source>
        <dbReference type="Proteomes" id="UP001189429"/>
    </source>
</evidence>
<dbReference type="PANTHER" id="PTHR10182">
    <property type="entry name" value="CALCIUM-BINDING PROTEIN 39-RELATED"/>
    <property type="match status" value="1"/>
</dbReference>
<dbReference type="Gene3D" id="1.25.10.10">
    <property type="entry name" value="Leucine-rich Repeat Variant"/>
    <property type="match status" value="1"/>
</dbReference>
<dbReference type="InterPro" id="IPR011989">
    <property type="entry name" value="ARM-like"/>
</dbReference>
<evidence type="ECO:0000313" key="2">
    <source>
        <dbReference type="EMBL" id="CAK0807667.1"/>
    </source>
</evidence>
<comment type="similarity">
    <text evidence="1">Belongs to the Mo25 family.</text>
</comment>
<dbReference type="EMBL" id="CAUYUJ010003980">
    <property type="protein sequence ID" value="CAK0807667.1"/>
    <property type="molecule type" value="Genomic_DNA"/>
</dbReference>
<proteinExistence type="inferred from homology"/>
<accession>A0ABN9QRB8</accession>
<comment type="caution">
    <text evidence="2">The sequence shown here is derived from an EMBL/GenBank/DDBJ whole genome shotgun (WGS) entry which is preliminary data.</text>
</comment>
<gene>
    <name evidence="2" type="ORF">PCOR1329_LOCUS13469</name>
</gene>
<reference evidence="2" key="1">
    <citation type="submission" date="2023-10" db="EMBL/GenBank/DDBJ databases">
        <authorList>
            <person name="Chen Y."/>
            <person name="Shah S."/>
            <person name="Dougan E. K."/>
            <person name="Thang M."/>
            <person name="Chan C."/>
        </authorList>
    </citation>
    <scope>NUCLEOTIDE SEQUENCE [LARGE SCALE GENOMIC DNA]</scope>
</reference>
<evidence type="ECO:0000256" key="1">
    <source>
        <dbReference type="ARBA" id="ARBA00011012"/>
    </source>
</evidence>
<feature type="non-terminal residue" evidence="2">
    <location>
        <position position="662"/>
    </location>
</feature>
<name>A0ABN9QRB8_9DINO</name>
<dbReference type="SUPFAM" id="SSF48371">
    <property type="entry name" value="ARM repeat"/>
    <property type="match status" value="1"/>
</dbReference>
<dbReference type="InterPro" id="IPR013878">
    <property type="entry name" value="Mo25"/>
</dbReference>
<sequence>MKELLQGEFKPMQEQINTLAPTIIENMKNIKRLDDTVEEKLADFGREVAELRGQLGQANARMSSLEMKAAFGADTIDVDDDDDLEYKDKCRAQVQNFKFSYNIQFDDEDDAQLFHQASRAGPSLLTWTDPRVGRVVNLRAGWDQPLPIRQRSFALGQCWQLIMDEMKQTGLRQLSMRLGSNPFAGVLHLSNSATEDAWDLVKISEHEGELGTFNVSPQDDMKEVGFDQAFIDALAERVASIVAKQRDLSKAIPVALEWMQITSSITGLQLNTSKCWVVIARDLMSIWPFRIDTDPSAFSLCSAPVREFSLDVARELEACCNRSGLSLLPLVAQQARSFSEMLRLRVDPDRISHCVLARSRAHKGRGHRDIEIEHIKVLAPGFSERRAADDLIQDIEGMVSDLLRVGFGARVEAPAIPSKGVCLIHETMRHLSKLGLPDVEKVRARHRAWQAFRGPAEHSPESASLCQDSLRRAAGERPRGLCRALSEQIDAVARLQGASPEPAGADAGAAAAAELHSSLREVLWCLRPDDKASPWGDSCLEVAGLLLAADVPARLVGCLPLLGFEARKDASRVFTALLRAGASLEAEIARNLRSSPRLLRMLLEGCGDAEVFFHCSQMLRACAGEQGLLEALHQEAAADTLIALAQHPSFDISSEAPLLGAD</sequence>
<evidence type="ECO:0008006" key="4">
    <source>
        <dbReference type="Google" id="ProtNLM"/>
    </source>
</evidence>
<organism evidence="2 3">
    <name type="scientific">Prorocentrum cordatum</name>
    <dbReference type="NCBI Taxonomy" id="2364126"/>
    <lineage>
        <taxon>Eukaryota</taxon>
        <taxon>Sar</taxon>
        <taxon>Alveolata</taxon>
        <taxon>Dinophyceae</taxon>
        <taxon>Prorocentrales</taxon>
        <taxon>Prorocentraceae</taxon>
        <taxon>Prorocentrum</taxon>
    </lineage>
</organism>
<dbReference type="InterPro" id="IPR016024">
    <property type="entry name" value="ARM-type_fold"/>
</dbReference>